<name>A0ABW9M4J8_9MYCO</name>
<organism evidence="2 3">
    <name type="scientific">Mycolicibacterium septicum</name>
    <dbReference type="NCBI Taxonomy" id="98668"/>
    <lineage>
        <taxon>Bacteria</taxon>
        <taxon>Bacillati</taxon>
        <taxon>Actinomycetota</taxon>
        <taxon>Actinomycetes</taxon>
        <taxon>Mycobacteriales</taxon>
        <taxon>Mycobacteriaceae</taxon>
        <taxon>Mycolicibacterium</taxon>
    </lineage>
</organism>
<accession>A0ABW9M4J8</accession>
<comment type="caution">
    <text evidence="2">The sequence shown here is derived from an EMBL/GenBank/DDBJ whole genome shotgun (WGS) entry which is preliminary data.</text>
</comment>
<protein>
    <submittedName>
        <fullName evidence="2">NADP-dependent oxidoreductase</fullName>
        <ecNumber evidence="2">1.-.-.-</ecNumber>
    </submittedName>
</protein>
<sequence length="304" mass="31939">MQAVITSDRAAGFAGLSLSEVPYPHAAENDVIVRVHAAAFTPGELDWPGTWTDRAGRDRTPTVPGHEVSGTVVELGYGTTGLTIGQRVFGITDWARNGTLAEYVAVEARNLVPLSADVDHTVAAALPISGLTAWQGLFDHGHLETGQTVLIHGVAGAVGSIAAQLAHARGARVIGTGRAAHRDAALELGVDVFVDLEPGWPEDVGQVDLVFDVLGGEILDHSAQLVQAGGTLVTIAEPPRIQPPDARAVFFVVEPDRAQLAVLERKLRRGRLRPSVGTVLPLADAVSAFDPAQRGAGKTIIRVD</sequence>
<dbReference type="SUPFAM" id="SSF50129">
    <property type="entry name" value="GroES-like"/>
    <property type="match status" value="1"/>
</dbReference>
<dbReference type="InterPro" id="IPR013149">
    <property type="entry name" value="ADH-like_C"/>
</dbReference>
<gene>
    <name evidence="2" type="ORF">ACK4CP_29120</name>
</gene>
<keyword evidence="3" id="KW-1185">Reference proteome</keyword>
<dbReference type="RefSeq" id="WP_409552584.1">
    <property type="nucleotide sequence ID" value="NZ_JBKBDE010000013.1"/>
</dbReference>
<dbReference type="SMART" id="SM00829">
    <property type="entry name" value="PKS_ER"/>
    <property type="match status" value="1"/>
</dbReference>
<dbReference type="GO" id="GO:0016491">
    <property type="term" value="F:oxidoreductase activity"/>
    <property type="evidence" value="ECO:0007669"/>
    <property type="project" value="UniProtKB-KW"/>
</dbReference>
<dbReference type="PANTHER" id="PTHR11695">
    <property type="entry name" value="ALCOHOL DEHYDROGENASE RELATED"/>
    <property type="match status" value="1"/>
</dbReference>
<feature type="domain" description="Enoyl reductase (ER)" evidence="1">
    <location>
        <begin position="11"/>
        <end position="301"/>
    </location>
</feature>
<dbReference type="InterPro" id="IPR050700">
    <property type="entry name" value="YIM1/Zinc_Alcohol_DH_Fams"/>
</dbReference>
<reference evidence="2 3" key="1">
    <citation type="submission" date="2024-12" db="EMBL/GenBank/DDBJ databases">
        <title>The coexistence of Mycolicibacterium septicum and Mycolicibacterium nivoides in clinical samples.</title>
        <authorList>
            <person name="Wang C."/>
            <person name="Feng Y."/>
            <person name="Zong Z."/>
        </authorList>
    </citation>
    <scope>NUCLEOTIDE SEQUENCE [LARGE SCALE GENOMIC DNA]</scope>
    <source>
        <strain evidence="2 3">120310</strain>
    </source>
</reference>
<dbReference type="Gene3D" id="3.40.50.720">
    <property type="entry name" value="NAD(P)-binding Rossmann-like Domain"/>
    <property type="match status" value="1"/>
</dbReference>
<dbReference type="Pfam" id="PF08240">
    <property type="entry name" value="ADH_N"/>
    <property type="match status" value="1"/>
</dbReference>
<dbReference type="InterPro" id="IPR020843">
    <property type="entry name" value="ER"/>
</dbReference>
<evidence type="ECO:0000313" key="2">
    <source>
        <dbReference type="EMBL" id="MFN6554484.1"/>
    </source>
</evidence>
<dbReference type="PANTHER" id="PTHR11695:SF294">
    <property type="entry name" value="RETICULON-4-INTERACTING PROTEIN 1, MITOCHONDRIAL"/>
    <property type="match status" value="1"/>
</dbReference>
<dbReference type="InterPro" id="IPR036291">
    <property type="entry name" value="NAD(P)-bd_dom_sf"/>
</dbReference>
<dbReference type="Proteomes" id="UP001635817">
    <property type="component" value="Unassembled WGS sequence"/>
</dbReference>
<evidence type="ECO:0000259" key="1">
    <source>
        <dbReference type="SMART" id="SM00829"/>
    </source>
</evidence>
<dbReference type="InterPro" id="IPR013154">
    <property type="entry name" value="ADH-like_N"/>
</dbReference>
<keyword evidence="2" id="KW-0560">Oxidoreductase</keyword>
<evidence type="ECO:0000313" key="3">
    <source>
        <dbReference type="Proteomes" id="UP001635817"/>
    </source>
</evidence>
<dbReference type="Pfam" id="PF00107">
    <property type="entry name" value="ADH_zinc_N"/>
    <property type="match status" value="1"/>
</dbReference>
<dbReference type="SUPFAM" id="SSF51735">
    <property type="entry name" value="NAD(P)-binding Rossmann-fold domains"/>
    <property type="match status" value="1"/>
</dbReference>
<dbReference type="CDD" id="cd05289">
    <property type="entry name" value="MDR_like_2"/>
    <property type="match status" value="1"/>
</dbReference>
<proteinExistence type="predicted"/>
<dbReference type="EC" id="1.-.-.-" evidence="2"/>
<dbReference type="InterPro" id="IPR011032">
    <property type="entry name" value="GroES-like_sf"/>
</dbReference>
<dbReference type="Gene3D" id="3.90.180.10">
    <property type="entry name" value="Medium-chain alcohol dehydrogenases, catalytic domain"/>
    <property type="match status" value="1"/>
</dbReference>
<dbReference type="EMBL" id="JBKBDE010000013">
    <property type="protein sequence ID" value="MFN6554484.1"/>
    <property type="molecule type" value="Genomic_DNA"/>
</dbReference>